<sequence length="101" mass="10844">MEPIAADPALMQRMAAKHDDAAAELTGARNDHGQVLSAADSWGPLFYESRRAAQEAVEARDQALAAQAHRHSSLAEQLRQGGSKFAEMNQNNADDLGNIST</sequence>
<evidence type="ECO:0000256" key="1">
    <source>
        <dbReference type="SAM" id="MobiDB-lite"/>
    </source>
</evidence>
<accession>A0A7X6RZ75</accession>
<dbReference type="AlphaFoldDB" id="A0A7X6RZ75"/>
<proteinExistence type="predicted"/>
<gene>
    <name evidence="2" type="ORF">HGA11_28880</name>
</gene>
<dbReference type="Pfam" id="PF10824">
    <property type="entry name" value="T7SS_ESX_EspC"/>
    <property type="match status" value="1"/>
</dbReference>
<dbReference type="EMBL" id="JAAXPJ010000015">
    <property type="protein sequence ID" value="NKZ14992.1"/>
    <property type="molecule type" value="Genomic_DNA"/>
</dbReference>
<organism evidence="2 3">
    <name type="scientific">Mycolicibacterium septicum DSM 44393</name>
    <dbReference type="NCBI Taxonomy" id="1341646"/>
    <lineage>
        <taxon>Bacteria</taxon>
        <taxon>Bacillati</taxon>
        <taxon>Actinomycetota</taxon>
        <taxon>Actinomycetes</taxon>
        <taxon>Mycobacteriales</taxon>
        <taxon>Mycobacteriaceae</taxon>
        <taxon>Mycolicibacterium</taxon>
    </lineage>
</organism>
<dbReference type="Proteomes" id="UP000518188">
    <property type="component" value="Unassembled WGS sequence"/>
</dbReference>
<dbReference type="RefSeq" id="WP_049925613.1">
    <property type="nucleotide sequence ID" value="NZ_HG322954.1"/>
</dbReference>
<reference evidence="2 3" key="1">
    <citation type="submission" date="2020-04" db="EMBL/GenBank/DDBJ databases">
        <title>MicrobeNet Type strains.</title>
        <authorList>
            <person name="Nicholson A.C."/>
        </authorList>
    </citation>
    <scope>NUCLEOTIDE SEQUENCE [LARGE SCALE GENOMIC DNA]</scope>
    <source>
        <strain evidence="2 3">ATCC 700731</strain>
    </source>
</reference>
<evidence type="ECO:0000313" key="2">
    <source>
        <dbReference type="EMBL" id="NKZ14992.1"/>
    </source>
</evidence>
<protein>
    <submittedName>
        <fullName evidence="2">ESX-1 secretion-associated protein</fullName>
    </submittedName>
</protein>
<evidence type="ECO:0000313" key="3">
    <source>
        <dbReference type="Proteomes" id="UP000518188"/>
    </source>
</evidence>
<dbReference type="GO" id="GO:0009306">
    <property type="term" value="P:protein secretion"/>
    <property type="evidence" value="ECO:0007669"/>
    <property type="project" value="InterPro"/>
</dbReference>
<comment type="caution">
    <text evidence="2">The sequence shown here is derived from an EMBL/GenBank/DDBJ whole genome shotgun (WGS) entry which is preliminary data.</text>
</comment>
<dbReference type="InterPro" id="IPR022536">
    <property type="entry name" value="EspC"/>
</dbReference>
<feature type="region of interest" description="Disordered" evidence="1">
    <location>
        <begin position="62"/>
        <end position="101"/>
    </location>
</feature>
<name>A0A7X6RZ75_9MYCO</name>
<feature type="compositionally biased region" description="Polar residues" evidence="1">
    <location>
        <begin position="88"/>
        <end position="101"/>
    </location>
</feature>